<gene>
    <name evidence="1" type="ORF">JK361_26095</name>
</gene>
<dbReference type="EMBL" id="JAERRH010000010">
    <property type="protein sequence ID" value="MBL1108018.1"/>
    <property type="molecule type" value="Genomic_DNA"/>
</dbReference>
<organism evidence="1 2">
    <name type="scientific">Streptomyces musisoli</name>
    <dbReference type="NCBI Taxonomy" id="2802280"/>
    <lineage>
        <taxon>Bacteria</taxon>
        <taxon>Bacillati</taxon>
        <taxon>Actinomycetota</taxon>
        <taxon>Actinomycetes</taxon>
        <taxon>Kitasatosporales</taxon>
        <taxon>Streptomycetaceae</taxon>
        <taxon>Streptomyces</taxon>
    </lineage>
</organism>
<comment type="caution">
    <text evidence="1">The sequence shown here is derived from an EMBL/GenBank/DDBJ whole genome shotgun (WGS) entry which is preliminary data.</text>
</comment>
<proteinExistence type="predicted"/>
<sequence>MAALLRLPGGTDDAGELVEALLVAADTRDQHAPAQAARWRELAHDIGDALDQLPPPATGRTALGN</sequence>
<protein>
    <submittedName>
        <fullName evidence="1">Uncharacterized protein</fullName>
    </submittedName>
</protein>
<evidence type="ECO:0000313" key="1">
    <source>
        <dbReference type="EMBL" id="MBL1108018.1"/>
    </source>
</evidence>
<accession>A0ABS1P6M6</accession>
<keyword evidence="2" id="KW-1185">Reference proteome</keyword>
<evidence type="ECO:0000313" key="2">
    <source>
        <dbReference type="Proteomes" id="UP000621386"/>
    </source>
</evidence>
<dbReference type="RefSeq" id="WP_201822297.1">
    <property type="nucleotide sequence ID" value="NZ_JAERRH010000010.1"/>
</dbReference>
<reference evidence="1 2" key="1">
    <citation type="submission" date="2021-01" db="EMBL/GenBank/DDBJ databases">
        <title>WGS of actinomycetes isolated from Thailand.</title>
        <authorList>
            <person name="Thawai C."/>
        </authorList>
    </citation>
    <scope>NUCLEOTIDE SEQUENCE [LARGE SCALE GENOMIC DNA]</scope>
    <source>
        <strain evidence="1 2">CH5-8</strain>
    </source>
</reference>
<dbReference type="Proteomes" id="UP000621386">
    <property type="component" value="Unassembled WGS sequence"/>
</dbReference>
<name>A0ABS1P6M6_9ACTN</name>